<evidence type="ECO:0000313" key="2">
    <source>
        <dbReference type="EMBL" id="GIY87517.1"/>
    </source>
</evidence>
<sequence>MGKNQLCCPKPHLALLPTAKRGELKCGEDRSLSRTCHKHLLTFPQLQSANQRSAHANTFAEKNAFGPAERERSSLLTAPHSGYSLPNKPQVAEHPDKLITIGLTAWKSASAAFTCFSGFIQLFAGMPNLCICRFPAK</sequence>
<comment type="caution">
    <text evidence="2">The sequence shown here is derived from an EMBL/GenBank/DDBJ whole genome shotgun (WGS) entry which is preliminary data.</text>
</comment>
<name>A0AAV4WX81_CAEEX</name>
<dbReference type="Proteomes" id="UP001054945">
    <property type="component" value="Unassembled WGS sequence"/>
</dbReference>
<reference evidence="2 3" key="1">
    <citation type="submission" date="2021-06" db="EMBL/GenBank/DDBJ databases">
        <title>Caerostris extrusa draft genome.</title>
        <authorList>
            <person name="Kono N."/>
            <person name="Arakawa K."/>
        </authorList>
    </citation>
    <scope>NUCLEOTIDE SEQUENCE [LARGE SCALE GENOMIC DNA]</scope>
</reference>
<evidence type="ECO:0000313" key="3">
    <source>
        <dbReference type="Proteomes" id="UP001054945"/>
    </source>
</evidence>
<proteinExistence type="predicted"/>
<protein>
    <submittedName>
        <fullName evidence="2">Uncharacterized protein</fullName>
    </submittedName>
</protein>
<dbReference type="EMBL" id="BPLR01016948">
    <property type="protein sequence ID" value="GIY87517.1"/>
    <property type="molecule type" value="Genomic_DNA"/>
</dbReference>
<dbReference type="AlphaFoldDB" id="A0AAV4WX81"/>
<evidence type="ECO:0000256" key="1">
    <source>
        <dbReference type="SAM" id="MobiDB-lite"/>
    </source>
</evidence>
<keyword evidence="3" id="KW-1185">Reference proteome</keyword>
<feature type="region of interest" description="Disordered" evidence="1">
    <location>
        <begin position="51"/>
        <end position="89"/>
    </location>
</feature>
<accession>A0AAV4WX81</accession>
<gene>
    <name evidence="2" type="ORF">CEXT_715221</name>
</gene>
<organism evidence="2 3">
    <name type="scientific">Caerostris extrusa</name>
    <name type="common">Bark spider</name>
    <name type="synonym">Caerostris bankana</name>
    <dbReference type="NCBI Taxonomy" id="172846"/>
    <lineage>
        <taxon>Eukaryota</taxon>
        <taxon>Metazoa</taxon>
        <taxon>Ecdysozoa</taxon>
        <taxon>Arthropoda</taxon>
        <taxon>Chelicerata</taxon>
        <taxon>Arachnida</taxon>
        <taxon>Araneae</taxon>
        <taxon>Araneomorphae</taxon>
        <taxon>Entelegynae</taxon>
        <taxon>Araneoidea</taxon>
        <taxon>Araneidae</taxon>
        <taxon>Caerostris</taxon>
    </lineage>
</organism>